<evidence type="ECO:0000313" key="7">
    <source>
        <dbReference type="Proteomes" id="UP000646579"/>
    </source>
</evidence>
<evidence type="ECO:0000256" key="4">
    <source>
        <dbReference type="ARBA" id="ARBA00023136"/>
    </source>
</evidence>
<sequence length="129" mass="14281">MVLIILLVLLLLMVQAFLPAKYLTDQVGPEKQMGPRDDLPQPSPELHRAQNALRNLQETLPIFLTLAVLGIVLDAVTIISLAGAVLYLLARVAHLVCYLRALSPWRSVAFGISLLGLIAMVIPLLWHLW</sequence>
<evidence type="ECO:0000313" key="6">
    <source>
        <dbReference type="EMBL" id="GHA13073.1"/>
    </source>
</evidence>
<dbReference type="GO" id="GO:0016020">
    <property type="term" value="C:membrane"/>
    <property type="evidence" value="ECO:0007669"/>
    <property type="project" value="UniProtKB-SubCell"/>
</dbReference>
<dbReference type="InterPro" id="IPR001129">
    <property type="entry name" value="Membr-assoc_MAPEG"/>
</dbReference>
<keyword evidence="2 5" id="KW-0812">Transmembrane</keyword>
<dbReference type="AlphaFoldDB" id="A0A918RUX5"/>
<comment type="caution">
    <text evidence="6">The sequence shown here is derived from an EMBL/GenBank/DDBJ whole genome shotgun (WGS) entry which is preliminary data.</text>
</comment>
<organism evidence="6 7">
    <name type="scientific">Devosia pacifica</name>
    <dbReference type="NCBI Taxonomy" id="1335967"/>
    <lineage>
        <taxon>Bacteria</taxon>
        <taxon>Pseudomonadati</taxon>
        <taxon>Pseudomonadota</taxon>
        <taxon>Alphaproteobacteria</taxon>
        <taxon>Hyphomicrobiales</taxon>
        <taxon>Devosiaceae</taxon>
        <taxon>Devosia</taxon>
    </lineage>
</organism>
<dbReference type="PANTHER" id="PTHR35371">
    <property type="entry name" value="INNER MEMBRANE PROTEIN"/>
    <property type="match status" value="1"/>
</dbReference>
<evidence type="ECO:0000256" key="1">
    <source>
        <dbReference type="ARBA" id="ARBA00004370"/>
    </source>
</evidence>
<proteinExistence type="predicted"/>
<feature type="transmembrane region" description="Helical" evidence="5">
    <location>
        <begin position="108"/>
        <end position="126"/>
    </location>
</feature>
<keyword evidence="4 5" id="KW-0472">Membrane</keyword>
<name>A0A918RUX5_9HYPH</name>
<dbReference type="PANTHER" id="PTHR35371:SF1">
    <property type="entry name" value="BLR7753 PROTEIN"/>
    <property type="match status" value="1"/>
</dbReference>
<dbReference type="RefSeq" id="WP_189422946.1">
    <property type="nucleotide sequence ID" value="NZ_BMZE01000001.1"/>
</dbReference>
<dbReference type="Gene3D" id="1.20.120.550">
    <property type="entry name" value="Membrane associated eicosanoid/glutathione metabolism-like domain"/>
    <property type="match status" value="1"/>
</dbReference>
<evidence type="ECO:0000256" key="2">
    <source>
        <dbReference type="ARBA" id="ARBA00022692"/>
    </source>
</evidence>
<reference evidence="6" key="2">
    <citation type="submission" date="2020-09" db="EMBL/GenBank/DDBJ databases">
        <authorList>
            <person name="Sun Q."/>
            <person name="Kim S."/>
        </authorList>
    </citation>
    <scope>NUCLEOTIDE SEQUENCE</scope>
    <source>
        <strain evidence="6">KCTC 32437</strain>
    </source>
</reference>
<dbReference type="InterPro" id="IPR023352">
    <property type="entry name" value="MAPEG-like_dom_sf"/>
</dbReference>
<dbReference type="SUPFAM" id="SSF161084">
    <property type="entry name" value="MAPEG domain-like"/>
    <property type="match status" value="1"/>
</dbReference>
<keyword evidence="3 5" id="KW-1133">Transmembrane helix</keyword>
<evidence type="ECO:0000256" key="3">
    <source>
        <dbReference type="ARBA" id="ARBA00022989"/>
    </source>
</evidence>
<feature type="transmembrane region" description="Helical" evidence="5">
    <location>
        <begin position="62"/>
        <end position="88"/>
    </location>
</feature>
<gene>
    <name evidence="6" type="ORF">GCM10007989_04550</name>
</gene>
<dbReference type="Proteomes" id="UP000646579">
    <property type="component" value="Unassembled WGS sequence"/>
</dbReference>
<accession>A0A918RUX5</accession>
<reference evidence="6" key="1">
    <citation type="journal article" date="2014" name="Int. J. Syst. Evol. Microbiol.">
        <title>Complete genome sequence of Corynebacterium casei LMG S-19264T (=DSM 44701T), isolated from a smear-ripened cheese.</title>
        <authorList>
            <consortium name="US DOE Joint Genome Institute (JGI-PGF)"/>
            <person name="Walter F."/>
            <person name="Albersmeier A."/>
            <person name="Kalinowski J."/>
            <person name="Ruckert C."/>
        </authorList>
    </citation>
    <scope>NUCLEOTIDE SEQUENCE</scope>
    <source>
        <strain evidence="6">KCTC 32437</strain>
    </source>
</reference>
<comment type="subcellular location">
    <subcellularLocation>
        <location evidence="1">Membrane</location>
    </subcellularLocation>
</comment>
<dbReference type="Pfam" id="PF01124">
    <property type="entry name" value="MAPEG"/>
    <property type="match status" value="1"/>
</dbReference>
<keyword evidence="7" id="KW-1185">Reference proteome</keyword>
<dbReference type="EMBL" id="BMZE01000001">
    <property type="protein sequence ID" value="GHA13073.1"/>
    <property type="molecule type" value="Genomic_DNA"/>
</dbReference>
<protein>
    <submittedName>
        <fullName evidence="6">Membrane protein</fullName>
    </submittedName>
</protein>
<evidence type="ECO:0000256" key="5">
    <source>
        <dbReference type="SAM" id="Phobius"/>
    </source>
</evidence>